<name>A0ABT7SEL2_9CELL</name>
<comment type="caution">
    <text evidence="3">The sequence shown here is derived from an EMBL/GenBank/DDBJ whole genome shotgun (WGS) entry which is preliminary data.</text>
</comment>
<dbReference type="Pfam" id="PF09350">
    <property type="entry name" value="DJC28_CD"/>
    <property type="match status" value="1"/>
</dbReference>
<proteinExistence type="predicted"/>
<accession>A0ABT7SEL2</accession>
<reference evidence="3 4" key="1">
    <citation type="submission" date="2023-06" db="EMBL/GenBank/DDBJ databases">
        <title>Cellulomonas sp. MW4 Whole genome sequence.</title>
        <authorList>
            <person name="Park S."/>
        </authorList>
    </citation>
    <scope>NUCLEOTIDE SEQUENCE [LARGE SCALE GENOMIC DNA]</scope>
    <source>
        <strain evidence="3 4">MW4</strain>
    </source>
</reference>
<dbReference type="RefSeq" id="WP_289454384.1">
    <property type="nucleotide sequence ID" value="NZ_JAUCGQ010000001.1"/>
</dbReference>
<keyword evidence="4" id="KW-1185">Reference proteome</keyword>
<feature type="region of interest" description="Disordered" evidence="1">
    <location>
        <begin position="20"/>
        <end position="40"/>
    </location>
</feature>
<dbReference type="EMBL" id="JAUCGQ010000001">
    <property type="protein sequence ID" value="MDM7854613.1"/>
    <property type="molecule type" value="Genomic_DNA"/>
</dbReference>
<dbReference type="InterPro" id="IPR018961">
    <property type="entry name" value="DnaJ_homolog_subfam-C_membr-28"/>
</dbReference>
<gene>
    <name evidence="3" type="ORF">QRT04_06700</name>
</gene>
<evidence type="ECO:0000313" key="4">
    <source>
        <dbReference type="Proteomes" id="UP001529338"/>
    </source>
</evidence>
<sequence>MTDPGIRRWADIAEQRIREAQGRGEFDDLPGAGKPLDLSDVNDPDWWAKRRIREEGGDLSAFAPASVILRRERERVRGGVPSLRSEQAVRDAVEGFNRLVLEDRLRPALPGLPPVVVRLLDVDEALAAWREAHAGG</sequence>
<dbReference type="Proteomes" id="UP001529338">
    <property type="component" value="Unassembled WGS sequence"/>
</dbReference>
<evidence type="ECO:0000259" key="2">
    <source>
        <dbReference type="Pfam" id="PF09350"/>
    </source>
</evidence>
<evidence type="ECO:0000313" key="3">
    <source>
        <dbReference type="EMBL" id="MDM7854613.1"/>
    </source>
</evidence>
<organism evidence="3 4">
    <name type="scientific">Cellulomonas alba</name>
    <dbReference type="NCBI Taxonomy" id="3053467"/>
    <lineage>
        <taxon>Bacteria</taxon>
        <taxon>Bacillati</taxon>
        <taxon>Actinomycetota</taxon>
        <taxon>Actinomycetes</taxon>
        <taxon>Micrococcales</taxon>
        <taxon>Cellulomonadaceae</taxon>
        <taxon>Cellulomonas</taxon>
    </lineage>
</organism>
<protein>
    <submittedName>
        <fullName evidence="3">DUF1992 domain-containing protein</fullName>
    </submittedName>
</protein>
<evidence type="ECO:0000256" key="1">
    <source>
        <dbReference type="SAM" id="MobiDB-lite"/>
    </source>
</evidence>
<feature type="domain" description="DnaJ homologue subfamily C member 28 conserved" evidence="2">
    <location>
        <begin position="12"/>
        <end position="75"/>
    </location>
</feature>